<dbReference type="SMART" id="SM00587">
    <property type="entry name" value="CHK"/>
    <property type="match status" value="1"/>
</dbReference>
<proteinExistence type="predicted"/>
<evidence type="ECO:0000259" key="1">
    <source>
        <dbReference type="SMART" id="SM00587"/>
    </source>
</evidence>
<dbReference type="InterPro" id="IPR015897">
    <property type="entry name" value="CHK_kinase-like"/>
</dbReference>
<dbReference type="Gene3D" id="3.90.1200.10">
    <property type="match status" value="1"/>
</dbReference>
<dbReference type="InterPro" id="IPR004119">
    <property type="entry name" value="EcKL"/>
</dbReference>
<feature type="domain" description="CHK kinase-like" evidence="1">
    <location>
        <begin position="118"/>
        <end position="299"/>
    </location>
</feature>
<dbReference type="EMBL" id="CAFBPN010000031">
    <property type="protein sequence ID" value="CAB5018890.1"/>
    <property type="molecule type" value="Genomic_DNA"/>
</dbReference>
<evidence type="ECO:0000313" key="2">
    <source>
        <dbReference type="EMBL" id="CAB5018890.1"/>
    </source>
</evidence>
<sequence>MTYIPSQVADITVDWLNEVLPENVGTVQSFTITRFGTGVGILGELARLHLIYVDGPQAGPATMVAKCQSPAPENQFLAQAMGFYLREVNFYREISAHLDVRVPQSYYANSGPEGLPFIILIEDITDAYCPDQVKGLTLNETERILDTVAVLHAEFWETPQLYELTWLPPMNNPLYKAGKMMAEAQWPTFVEHFGERLGGDMLDTLKLACEKYPDMLDWWVQQGHQTFTHTDCRAENYLFGGSAGANTITMIDFQLSTRHVGAWDVCNLLAASITPELRREHEGALLQRYFNRVSELAGDKPGFAGYSLDRLWYDYRASLLQQGVTQVITSNLQGGNERGTELLEQLHMRPLLAAIDHNVGDILKDIK</sequence>
<organism evidence="2">
    <name type="scientific">freshwater metagenome</name>
    <dbReference type="NCBI Taxonomy" id="449393"/>
    <lineage>
        <taxon>unclassified sequences</taxon>
        <taxon>metagenomes</taxon>
        <taxon>ecological metagenomes</taxon>
    </lineage>
</organism>
<accession>A0A6J7QMA1</accession>
<dbReference type="PANTHER" id="PTHR11012:SF58">
    <property type="entry name" value="CHK KINASE-LIKE DOMAIN-CONTAINING PROTEIN"/>
    <property type="match status" value="1"/>
</dbReference>
<dbReference type="SUPFAM" id="SSF56112">
    <property type="entry name" value="Protein kinase-like (PK-like)"/>
    <property type="match status" value="1"/>
</dbReference>
<dbReference type="Pfam" id="PF02958">
    <property type="entry name" value="EcKL"/>
    <property type="match status" value="1"/>
</dbReference>
<dbReference type="PANTHER" id="PTHR11012">
    <property type="entry name" value="PROTEIN KINASE-LIKE DOMAIN-CONTAINING"/>
    <property type="match status" value="1"/>
</dbReference>
<gene>
    <name evidence="2" type="ORF">UFOPK4098_00737</name>
</gene>
<reference evidence="2" key="1">
    <citation type="submission" date="2020-05" db="EMBL/GenBank/DDBJ databases">
        <authorList>
            <person name="Chiriac C."/>
            <person name="Salcher M."/>
            <person name="Ghai R."/>
            <person name="Kavagutti S V."/>
        </authorList>
    </citation>
    <scope>NUCLEOTIDE SEQUENCE</scope>
</reference>
<name>A0A6J7QMA1_9ZZZZ</name>
<dbReference type="InterPro" id="IPR011009">
    <property type="entry name" value="Kinase-like_dom_sf"/>
</dbReference>
<dbReference type="AlphaFoldDB" id="A0A6J7QMA1"/>
<protein>
    <submittedName>
        <fullName evidence="2">Unannotated protein</fullName>
    </submittedName>
</protein>